<reference evidence="1" key="1">
    <citation type="submission" date="2020-04" db="EMBL/GenBank/DDBJ databases">
        <authorList>
            <person name="Zhang T."/>
        </authorList>
    </citation>
    <scope>NUCLEOTIDE SEQUENCE</scope>
    <source>
        <strain evidence="1">HKST-UBA09</strain>
    </source>
</reference>
<comment type="caution">
    <text evidence="1">The sequence shown here is derived from an EMBL/GenBank/DDBJ whole genome shotgun (WGS) entry which is preliminary data.</text>
</comment>
<accession>A0A955LAX3</accession>
<name>A0A955LAX3_9BACT</name>
<sequence>MNNVLVTEEEFIEYKEGVGGLKIKEYLEHILNLIRREYICSESEIEFYFEKDQNIDEFSASQRYYIKCSCPKHDIVEYFEKNGPYTMYVRM</sequence>
<protein>
    <submittedName>
        <fullName evidence="1">Uncharacterized protein</fullName>
    </submittedName>
</protein>
<dbReference type="AlphaFoldDB" id="A0A955LAX3"/>
<evidence type="ECO:0000313" key="1">
    <source>
        <dbReference type="EMBL" id="MCA9387364.1"/>
    </source>
</evidence>
<dbReference type="Proteomes" id="UP000714915">
    <property type="component" value="Unassembled WGS sequence"/>
</dbReference>
<dbReference type="EMBL" id="JAGQLF010000099">
    <property type="protein sequence ID" value="MCA9387364.1"/>
    <property type="molecule type" value="Genomic_DNA"/>
</dbReference>
<organism evidence="1 2">
    <name type="scientific">Candidatus Dojkabacteria bacterium</name>
    <dbReference type="NCBI Taxonomy" id="2099670"/>
    <lineage>
        <taxon>Bacteria</taxon>
        <taxon>Candidatus Dojkabacteria</taxon>
    </lineage>
</organism>
<evidence type="ECO:0000313" key="2">
    <source>
        <dbReference type="Proteomes" id="UP000714915"/>
    </source>
</evidence>
<gene>
    <name evidence="1" type="ORF">KC669_05000</name>
</gene>
<proteinExistence type="predicted"/>
<reference evidence="1" key="2">
    <citation type="journal article" date="2021" name="Microbiome">
        <title>Successional dynamics and alternative stable states in a saline activated sludge microbial community over 9 years.</title>
        <authorList>
            <person name="Wang Y."/>
            <person name="Ye J."/>
            <person name="Ju F."/>
            <person name="Liu L."/>
            <person name="Boyd J.A."/>
            <person name="Deng Y."/>
            <person name="Parks D.H."/>
            <person name="Jiang X."/>
            <person name="Yin X."/>
            <person name="Woodcroft B.J."/>
            <person name="Tyson G.W."/>
            <person name="Hugenholtz P."/>
            <person name="Polz M.F."/>
            <person name="Zhang T."/>
        </authorList>
    </citation>
    <scope>NUCLEOTIDE SEQUENCE</scope>
    <source>
        <strain evidence="1">HKST-UBA09</strain>
    </source>
</reference>